<dbReference type="InParanoid" id="K3XU07"/>
<dbReference type="Proteomes" id="UP000004995">
    <property type="component" value="Unassembled WGS sequence"/>
</dbReference>
<evidence type="ECO:0000313" key="4">
    <source>
        <dbReference type="Proteomes" id="UP000004995"/>
    </source>
</evidence>
<keyword evidence="2" id="KW-0812">Transmembrane</keyword>
<name>K3XU07_SETIT</name>
<evidence type="ECO:0000256" key="2">
    <source>
        <dbReference type="SAM" id="Phobius"/>
    </source>
</evidence>
<proteinExistence type="predicted"/>
<dbReference type="Gramene" id="KQL03872">
    <property type="protein sequence ID" value="KQL03872"/>
    <property type="gene ID" value="SETIT_005414mg"/>
</dbReference>
<reference evidence="3" key="2">
    <citation type="submission" date="2018-08" db="UniProtKB">
        <authorList>
            <consortium name="EnsemblPlants"/>
        </authorList>
    </citation>
    <scope>IDENTIFICATION</scope>
    <source>
        <strain evidence="3">Yugu1</strain>
    </source>
</reference>
<feature type="transmembrane region" description="Helical" evidence="2">
    <location>
        <begin position="49"/>
        <end position="69"/>
    </location>
</feature>
<evidence type="ECO:0000313" key="3">
    <source>
        <dbReference type="EnsemblPlants" id="KQL03872"/>
    </source>
</evidence>
<dbReference type="EMBL" id="AGNK02002802">
    <property type="status" value="NOT_ANNOTATED_CDS"/>
    <property type="molecule type" value="Genomic_DNA"/>
</dbReference>
<dbReference type="AlphaFoldDB" id="K3XU07"/>
<sequence length="85" mass="9599">MEDAGGTASRGEHQWYGSTDCDGTVLQHLIFKKKRNGAPAPDQTARNAAAFYLANLHTAGLWVYMYHVCRLLLAKKKRYAGFYLY</sequence>
<accession>K3XU07</accession>
<feature type="region of interest" description="Disordered" evidence="1">
    <location>
        <begin position="1"/>
        <end position="20"/>
    </location>
</feature>
<keyword evidence="2" id="KW-1133">Transmembrane helix</keyword>
<protein>
    <submittedName>
        <fullName evidence="3">Uncharacterized protein</fullName>
    </submittedName>
</protein>
<dbReference type="EnsemblPlants" id="KQL03872">
    <property type="protein sequence ID" value="KQL03872"/>
    <property type="gene ID" value="SETIT_005414mg"/>
</dbReference>
<keyword evidence="2" id="KW-0472">Membrane</keyword>
<organism evidence="3 4">
    <name type="scientific">Setaria italica</name>
    <name type="common">Foxtail millet</name>
    <name type="synonym">Panicum italicum</name>
    <dbReference type="NCBI Taxonomy" id="4555"/>
    <lineage>
        <taxon>Eukaryota</taxon>
        <taxon>Viridiplantae</taxon>
        <taxon>Streptophyta</taxon>
        <taxon>Embryophyta</taxon>
        <taxon>Tracheophyta</taxon>
        <taxon>Spermatophyta</taxon>
        <taxon>Magnoliopsida</taxon>
        <taxon>Liliopsida</taxon>
        <taxon>Poales</taxon>
        <taxon>Poaceae</taxon>
        <taxon>PACMAD clade</taxon>
        <taxon>Panicoideae</taxon>
        <taxon>Panicodae</taxon>
        <taxon>Paniceae</taxon>
        <taxon>Cenchrinae</taxon>
        <taxon>Setaria</taxon>
    </lineage>
</organism>
<reference evidence="4" key="1">
    <citation type="journal article" date="2012" name="Nat. Biotechnol.">
        <title>Reference genome sequence of the model plant Setaria.</title>
        <authorList>
            <person name="Bennetzen J.L."/>
            <person name="Schmutz J."/>
            <person name="Wang H."/>
            <person name="Percifield R."/>
            <person name="Hawkins J."/>
            <person name="Pontaroli A.C."/>
            <person name="Estep M."/>
            <person name="Feng L."/>
            <person name="Vaughn J.N."/>
            <person name="Grimwood J."/>
            <person name="Jenkins J."/>
            <person name="Barry K."/>
            <person name="Lindquist E."/>
            <person name="Hellsten U."/>
            <person name="Deshpande S."/>
            <person name="Wang X."/>
            <person name="Wu X."/>
            <person name="Mitros T."/>
            <person name="Triplett J."/>
            <person name="Yang X."/>
            <person name="Ye C.Y."/>
            <person name="Mauro-Herrera M."/>
            <person name="Wang L."/>
            <person name="Li P."/>
            <person name="Sharma M."/>
            <person name="Sharma R."/>
            <person name="Ronald P.C."/>
            <person name="Panaud O."/>
            <person name="Kellogg E.A."/>
            <person name="Brutnell T.P."/>
            <person name="Doust A.N."/>
            <person name="Tuskan G.A."/>
            <person name="Rokhsar D."/>
            <person name="Devos K.M."/>
        </authorList>
    </citation>
    <scope>NUCLEOTIDE SEQUENCE [LARGE SCALE GENOMIC DNA]</scope>
    <source>
        <strain evidence="4">cv. Yugu1</strain>
    </source>
</reference>
<keyword evidence="4" id="KW-1185">Reference proteome</keyword>
<dbReference type="HOGENOM" id="CLU_2516902_0_0_1"/>
<evidence type="ECO:0000256" key="1">
    <source>
        <dbReference type="SAM" id="MobiDB-lite"/>
    </source>
</evidence>